<reference evidence="13" key="1">
    <citation type="submission" date="2025-08" db="UniProtKB">
        <authorList>
            <consortium name="RefSeq"/>
        </authorList>
    </citation>
    <scope>IDENTIFICATION</scope>
</reference>
<dbReference type="Pfam" id="PF02892">
    <property type="entry name" value="zf-BED"/>
    <property type="match status" value="1"/>
</dbReference>
<accession>A0A6P3X466</accession>
<dbReference type="OrthoDB" id="1607513at2759"/>
<dbReference type="GO" id="GO:0046983">
    <property type="term" value="F:protein dimerization activity"/>
    <property type="evidence" value="ECO:0007669"/>
    <property type="project" value="InterPro"/>
</dbReference>
<evidence type="ECO:0000256" key="8">
    <source>
        <dbReference type="ARBA" id="ARBA00023242"/>
    </source>
</evidence>
<evidence type="ECO:0000259" key="11">
    <source>
        <dbReference type="PROSITE" id="PS50808"/>
    </source>
</evidence>
<keyword evidence="2" id="KW-0479">Metal-binding</keyword>
<dbReference type="PANTHER" id="PTHR46481">
    <property type="entry name" value="ZINC FINGER BED DOMAIN-CONTAINING PROTEIN 4"/>
    <property type="match status" value="1"/>
</dbReference>
<dbReference type="GO" id="GO:0008270">
    <property type="term" value="F:zinc ion binding"/>
    <property type="evidence" value="ECO:0007669"/>
    <property type="project" value="UniProtKB-KW"/>
</dbReference>
<keyword evidence="5" id="KW-0805">Transcription regulation</keyword>
<proteinExistence type="predicted"/>
<evidence type="ECO:0000313" key="12">
    <source>
        <dbReference type="Proteomes" id="UP000515204"/>
    </source>
</evidence>
<dbReference type="AlphaFoldDB" id="A0A6P3X466"/>
<feature type="region of interest" description="Disordered" evidence="10">
    <location>
        <begin position="1"/>
        <end position="23"/>
    </location>
</feature>
<dbReference type="CTD" id="34328"/>
<dbReference type="GO" id="GO:0003677">
    <property type="term" value="F:DNA binding"/>
    <property type="evidence" value="ECO:0007669"/>
    <property type="project" value="UniProtKB-KW"/>
</dbReference>
<keyword evidence="7" id="KW-0804">Transcription</keyword>
<dbReference type="PANTHER" id="PTHR46481:SF10">
    <property type="entry name" value="ZINC FINGER BED DOMAIN-CONTAINING PROTEIN 39"/>
    <property type="match status" value="1"/>
</dbReference>
<dbReference type="InterPro" id="IPR036236">
    <property type="entry name" value="Znf_C2H2_sf"/>
</dbReference>
<comment type="subcellular location">
    <subcellularLocation>
        <location evidence="1">Nucleus</location>
    </subcellularLocation>
</comment>
<sequence>MESNNKQSSPLNSSMKASMLEDSKDSKDMQLVLAKMMEEKHTFTYKKLVVPMSMRSIYWKFFGFPATDDGDILTKVKIVCILCKTQIAYNRNTSNLRMHLQNKHAQELLELELTNPPRKQGQVVPQETKERRLQKRLLKGLSPAQHIYTTNVDGTVQIDGDIQFVTDPNINLSNIEDDITIGQPLRMMIKDGPSNNNQNVAFLMSEDNGTSQSSIDGKTVSDAIAEFIIMDLQLPEVVEGRGFQRLVATLRSPCEIPSKNKLEEEIIPKIYDTFRDSVLEVLSEITSDVGMTIEEWKSISDESFITVSIYYQNPGEAALECKVLSTIHAPLDWDESQWGNILDLLLFEWQIKIERITAVVVSTSRVELHNALRSRNVTVVPCLLYSLQVCAQACFEDAEVAAILSKCRAVIGMIISHPAAFATLSMQEQMSEQLEENTMQIDYPTVWMSTYTMLEQMVARRNIITSILESIEGIDQEVFELTGEQWKIMQDLVNALKPFKVTIMTLSEEKMPLISLLKPLLWQLVSSHLKVKNTDNDVAKTFKESLSNMLCERYSSNDISLLLQIATTLDPRFKQLPYATEEDKKMVANPIKEMLTKLIQEESGENGSVRVQNEPPSKRPKSGGMMEYFLGNYCITKNGVPAEKKADLEIVQYHSESTAPLDCCPLQWWAKVSAKCPNLGKLASRYHCVPACCAPPTRIPADVQILYDSRRAAIPPHLIDKLLFLHGNHTV</sequence>
<evidence type="ECO:0000256" key="3">
    <source>
        <dbReference type="ARBA" id="ARBA00022771"/>
    </source>
</evidence>
<evidence type="ECO:0000256" key="10">
    <source>
        <dbReference type="SAM" id="MobiDB-lite"/>
    </source>
</evidence>
<evidence type="ECO:0000256" key="5">
    <source>
        <dbReference type="ARBA" id="ARBA00023015"/>
    </source>
</evidence>
<keyword evidence="3 9" id="KW-0863">Zinc-finger</keyword>
<keyword evidence="12" id="KW-1185">Reference proteome</keyword>
<dbReference type="PROSITE" id="PS50808">
    <property type="entry name" value="ZF_BED"/>
    <property type="match status" value="1"/>
</dbReference>
<dbReference type="InterPro" id="IPR003656">
    <property type="entry name" value="Znf_BED"/>
</dbReference>
<dbReference type="SUPFAM" id="SSF57667">
    <property type="entry name" value="beta-beta-alpha zinc fingers"/>
    <property type="match status" value="1"/>
</dbReference>
<feature type="compositionally biased region" description="Polar residues" evidence="10">
    <location>
        <begin position="605"/>
        <end position="615"/>
    </location>
</feature>
<organism evidence="12 13">
    <name type="scientific">Dinoponera quadriceps</name>
    <name type="common">South American ant</name>
    <dbReference type="NCBI Taxonomy" id="609295"/>
    <lineage>
        <taxon>Eukaryota</taxon>
        <taxon>Metazoa</taxon>
        <taxon>Ecdysozoa</taxon>
        <taxon>Arthropoda</taxon>
        <taxon>Hexapoda</taxon>
        <taxon>Insecta</taxon>
        <taxon>Pterygota</taxon>
        <taxon>Neoptera</taxon>
        <taxon>Endopterygota</taxon>
        <taxon>Hymenoptera</taxon>
        <taxon>Apocrita</taxon>
        <taxon>Aculeata</taxon>
        <taxon>Formicoidea</taxon>
        <taxon>Formicidae</taxon>
        <taxon>Ponerinae</taxon>
        <taxon>Ponerini</taxon>
        <taxon>Dinoponera</taxon>
    </lineage>
</organism>
<evidence type="ECO:0000313" key="13">
    <source>
        <dbReference type="RefSeq" id="XP_014473083.1"/>
    </source>
</evidence>
<gene>
    <name evidence="13" type="primary">LOC106743598</name>
</gene>
<feature type="compositionally biased region" description="Polar residues" evidence="10">
    <location>
        <begin position="1"/>
        <end position="16"/>
    </location>
</feature>
<dbReference type="InterPro" id="IPR012337">
    <property type="entry name" value="RNaseH-like_sf"/>
</dbReference>
<dbReference type="SUPFAM" id="SSF53098">
    <property type="entry name" value="Ribonuclease H-like"/>
    <property type="match status" value="1"/>
</dbReference>
<dbReference type="Pfam" id="PF05699">
    <property type="entry name" value="Dimer_Tnp_hAT"/>
    <property type="match status" value="1"/>
</dbReference>
<feature type="domain" description="BED-type" evidence="11">
    <location>
        <begin position="53"/>
        <end position="111"/>
    </location>
</feature>
<evidence type="ECO:0000256" key="9">
    <source>
        <dbReference type="PROSITE-ProRule" id="PRU00027"/>
    </source>
</evidence>
<dbReference type="SMART" id="SM00614">
    <property type="entry name" value="ZnF_BED"/>
    <property type="match status" value="1"/>
</dbReference>
<dbReference type="GeneID" id="106743598"/>
<evidence type="ECO:0000256" key="6">
    <source>
        <dbReference type="ARBA" id="ARBA00023125"/>
    </source>
</evidence>
<dbReference type="Proteomes" id="UP000515204">
    <property type="component" value="Unplaced"/>
</dbReference>
<dbReference type="GO" id="GO:0009791">
    <property type="term" value="P:post-embryonic development"/>
    <property type="evidence" value="ECO:0007669"/>
    <property type="project" value="UniProtKB-ARBA"/>
</dbReference>
<dbReference type="GO" id="GO:0005634">
    <property type="term" value="C:nucleus"/>
    <property type="evidence" value="ECO:0007669"/>
    <property type="project" value="UniProtKB-SubCell"/>
</dbReference>
<evidence type="ECO:0000256" key="2">
    <source>
        <dbReference type="ARBA" id="ARBA00022723"/>
    </source>
</evidence>
<dbReference type="InterPro" id="IPR008906">
    <property type="entry name" value="HATC_C_dom"/>
</dbReference>
<dbReference type="RefSeq" id="XP_014473083.1">
    <property type="nucleotide sequence ID" value="XM_014617597.1"/>
</dbReference>
<feature type="region of interest" description="Disordered" evidence="10">
    <location>
        <begin position="603"/>
        <end position="622"/>
    </location>
</feature>
<name>A0A6P3X466_DINQU</name>
<evidence type="ECO:0000256" key="7">
    <source>
        <dbReference type="ARBA" id="ARBA00023163"/>
    </source>
</evidence>
<dbReference type="InterPro" id="IPR052035">
    <property type="entry name" value="ZnF_BED_domain_contain"/>
</dbReference>
<protein>
    <submittedName>
        <fullName evidence="13">Zinc finger BED domain-containing protein 1</fullName>
    </submittedName>
</protein>
<keyword evidence="6" id="KW-0238">DNA-binding</keyword>
<dbReference type="KEGG" id="dqu:106743598"/>
<evidence type="ECO:0000256" key="1">
    <source>
        <dbReference type="ARBA" id="ARBA00004123"/>
    </source>
</evidence>
<keyword evidence="4" id="KW-0862">Zinc</keyword>
<keyword evidence="8" id="KW-0539">Nucleus</keyword>
<evidence type="ECO:0000256" key="4">
    <source>
        <dbReference type="ARBA" id="ARBA00022833"/>
    </source>
</evidence>